<accession>A0A0P1NUH5</accession>
<dbReference type="RefSeq" id="WP_047134224.1">
    <property type="nucleotide sequence ID" value="NZ_CZVL01000017.1"/>
</dbReference>
<evidence type="ECO:0000259" key="1">
    <source>
        <dbReference type="Pfam" id="PF00534"/>
    </source>
</evidence>
<dbReference type="GO" id="GO:0016757">
    <property type="term" value="F:glycosyltransferase activity"/>
    <property type="evidence" value="ECO:0007669"/>
    <property type="project" value="InterPro"/>
</dbReference>
<accession>A0A0P1LQ89</accession>
<proteinExistence type="predicted"/>
<sequence length="400" mass="45145">MVDVCLILEGTYPYVVGGVSKWTHALVKNLSEIEFSIVHLHSGEERKIKFEVPENVKSIVEIDVRNGFGFRFDFRDLIDVVPEAKVYHSLSTGFAGLLGLQVKSVKNKPLVLTEHGLYWKEIEFGVDEVECGFKIFKNLREKEKVCVERRRYLEIFKEIAKKCYLGADVVTTVCRYNLEQQLSLISNGKNSTDLNLKFRVIENFVEPEFFGTVVRKVRSEKVISFIGRVVPIKDVKTFIRAMPLILDGIGDVKFLIVGDLMQDPEYVDECFELVRELGLVGKVKFTGEANAVDYLKISDVLVLPSVSEGQPFVVLEAMASGVPVVATCVGGVPELIDESGFECGLLFDVGDYVKLAENVLKILSDESLSERLAENGIKKARRFTVERFINGYAEIYRRFI</sequence>
<dbReference type="InterPro" id="IPR022622">
    <property type="entry name" value="DUF3492"/>
</dbReference>
<dbReference type="InterPro" id="IPR001296">
    <property type="entry name" value="Glyco_trans_1"/>
</dbReference>
<evidence type="ECO:0000313" key="3">
    <source>
        <dbReference type="EMBL" id="CUU02084.1"/>
    </source>
</evidence>
<dbReference type="NCBIfam" id="NF038011">
    <property type="entry name" value="PelF"/>
    <property type="match status" value="1"/>
</dbReference>
<evidence type="ECO:0000259" key="2">
    <source>
        <dbReference type="Pfam" id="PF11997"/>
    </source>
</evidence>
<organism evidence="3 4">
    <name type="scientific">Candidatus Kryptonium thompsonii</name>
    <dbReference type="NCBI Taxonomy" id="1633631"/>
    <lineage>
        <taxon>Bacteria</taxon>
        <taxon>Pseudomonadati</taxon>
        <taxon>Candidatus Kryptoniota</taxon>
        <taxon>Candidatus Kryptonium</taxon>
    </lineage>
</organism>
<gene>
    <name evidence="3" type="ORF">JGI4_00437</name>
</gene>
<dbReference type="STRING" id="1633631.GCA_001442925_00439"/>
<accession>A0A0P1LCU3</accession>
<accession>A0A0P1MVX0</accession>
<dbReference type="OrthoDB" id="9803091at2"/>
<name>A0A0P1LQ89_9BACT</name>
<dbReference type="Pfam" id="PF00534">
    <property type="entry name" value="Glycos_transf_1"/>
    <property type="match status" value="1"/>
</dbReference>
<dbReference type="PANTHER" id="PTHR12526">
    <property type="entry name" value="GLYCOSYLTRANSFERASE"/>
    <property type="match status" value="1"/>
</dbReference>
<dbReference type="Gene3D" id="3.40.50.2000">
    <property type="entry name" value="Glycogen Phosphorylase B"/>
    <property type="match status" value="2"/>
</dbReference>
<accession>A0A0S4MT52</accession>
<dbReference type="PANTHER" id="PTHR12526:SF608">
    <property type="entry name" value="PELF"/>
    <property type="match status" value="1"/>
</dbReference>
<feature type="domain" description="DUF3492" evidence="2">
    <location>
        <begin position="79"/>
        <end position="183"/>
    </location>
</feature>
<dbReference type="InterPro" id="IPR047691">
    <property type="entry name" value="PelF-like"/>
</dbReference>
<dbReference type="EMBL" id="FAOP01000002">
    <property type="protein sequence ID" value="CUU02084.1"/>
    <property type="molecule type" value="Genomic_DNA"/>
</dbReference>
<reference evidence="3 4" key="1">
    <citation type="submission" date="2015-11" db="EMBL/GenBank/DDBJ databases">
        <authorList>
            <person name="Zhang Y."/>
            <person name="Guo Z."/>
        </authorList>
    </citation>
    <scope>NUCLEOTIDE SEQUENCE [LARGE SCALE GENOMIC DNA]</scope>
    <source>
        <strain evidence="3">JGI-4</strain>
    </source>
</reference>
<dbReference type="SUPFAM" id="SSF53756">
    <property type="entry name" value="UDP-Glycosyltransferase/glycogen phosphorylase"/>
    <property type="match status" value="1"/>
</dbReference>
<dbReference type="AlphaFoldDB" id="A0A0P1LQ89"/>
<feature type="domain" description="Glycosyl transferase family 1" evidence="1">
    <location>
        <begin position="218"/>
        <end position="378"/>
    </location>
</feature>
<accession>A0A0P1M1A0</accession>
<dbReference type="Proteomes" id="UP000182011">
    <property type="component" value="Unassembled WGS sequence"/>
</dbReference>
<feature type="domain" description="DUF3492" evidence="2">
    <location>
        <begin position="3"/>
        <end position="63"/>
    </location>
</feature>
<dbReference type="Pfam" id="PF11997">
    <property type="entry name" value="DUF3492"/>
    <property type="match status" value="2"/>
</dbReference>
<keyword evidence="3" id="KW-0808">Transferase</keyword>
<protein>
    <submittedName>
        <fullName evidence="3">Glycosyltransferase involved in cell wall bisynthesis</fullName>
    </submittedName>
</protein>
<evidence type="ECO:0000313" key="4">
    <source>
        <dbReference type="Proteomes" id="UP000182011"/>
    </source>
</evidence>